<sequence length="234" mass="25763">MVIRQQRGIIDREYREESIAYVRSLPRSNLRCTIVTVAQTASRLSEVAMLTERKTLRSDGGGGHLAYSLPLGRNHVSRQHERETQSRRSWDSAHLWIPSAPPSPAWQRLTDLSSSPRHPLSALTHELSRSTASLIRISRPVCNTEEVHDQFLTRSCSASLGAPKNDSAREPPGMELVAKRHNIRESPVTRAVSWSAVLPLESTGPQDAETASAPAASSARLARTPRGLAQTGPR</sequence>
<dbReference type="Proteomes" id="UP000028990">
    <property type="component" value="Unassembled WGS sequence"/>
</dbReference>
<reference evidence="2 3" key="1">
    <citation type="submission" date="2013-11" db="EMBL/GenBank/DDBJ databases">
        <title>The Damaraland mole rat (Fukomys damarensis) genome and evolution of African mole rats.</title>
        <authorList>
            <person name="Gladyshev V.N."/>
            <person name="Fang X."/>
        </authorList>
    </citation>
    <scope>NUCLEOTIDE SEQUENCE [LARGE SCALE GENOMIC DNA]</scope>
    <source>
        <tissue evidence="2">Liver</tissue>
    </source>
</reference>
<organism evidence="2 3">
    <name type="scientific">Fukomys damarensis</name>
    <name type="common">Damaraland mole rat</name>
    <name type="synonym">Cryptomys damarensis</name>
    <dbReference type="NCBI Taxonomy" id="885580"/>
    <lineage>
        <taxon>Eukaryota</taxon>
        <taxon>Metazoa</taxon>
        <taxon>Chordata</taxon>
        <taxon>Craniata</taxon>
        <taxon>Vertebrata</taxon>
        <taxon>Euteleostomi</taxon>
        <taxon>Mammalia</taxon>
        <taxon>Eutheria</taxon>
        <taxon>Euarchontoglires</taxon>
        <taxon>Glires</taxon>
        <taxon>Rodentia</taxon>
        <taxon>Hystricomorpha</taxon>
        <taxon>Bathyergidae</taxon>
        <taxon>Fukomys</taxon>
    </lineage>
</organism>
<feature type="compositionally biased region" description="Low complexity" evidence="1">
    <location>
        <begin position="208"/>
        <end position="226"/>
    </location>
</feature>
<proteinExistence type="predicted"/>
<gene>
    <name evidence="2" type="ORF">H920_11298</name>
</gene>
<dbReference type="AlphaFoldDB" id="A0A091DA08"/>
<accession>A0A091DA08</accession>
<evidence type="ECO:0000313" key="2">
    <source>
        <dbReference type="EMBL" id="KFO27303.1"/>
    </source>
</evidence>
<feature type="region of interest" description="Disordered" evidence="1">
    <location>
        <begin position="202"/>
        <end position="234"/>
    </location>
</feature>
<protein>
    <submittedName>
        <fullName evidence="2">Uncharacterized protein</fullName>
    </submittedName>
</protein>
<name>A0A091DA08_FUKDA</name>
<evidence type="ECO:0000256" key="1">
    <source>
        <dbReference type="SAM" id="MobiDB-lite"/>
    </source>
</evidence>
<evidence type="ECO:0000313" key="3">
    <source>
        <dbReference type="Proteomes" id="UP000028990"/>
    </source>
</evidence>
<dbReference type="EMBL" id="KN122940">
    <property type="protein sequence ID" value="KFO27303.1"/>
    <property type="molecule type" value="Genomic_DNA"/>
</dbReference>
<keyword evidence="3" id="KW-1185">Reference proteome</keyword>